<evidence type="ECO:0000313" key="1">
    <source>
        <dbReference type="EMBL" id="KKK79069.1"/>
    </source>
</evidence>
<comment type="caution">
    <text evidence="1">The sequence shown here is derived from an EMBL/GenBank/DDBJ whole genome shotgun (WGS) entry which is preliminary data.</text>
</comment>
<name>A0A0F9AKQ8_9ZZZZ</name>
<gene>
    <name evidence="1" type="ORF">LCGC14_2837190</name>
</gene>
<dbReference type="EMBL" id="LAZR01054196">
    <property type="protein sequence ID" value="KKK79069.1"/>
    <property type="molecule type" value="Genomic_DNA"/>
</dbReference>
<protein>
    <submittedName>
        <fullName evidence="1">Uncharacterized protein</fullName>
    </submittedName>
</protein>
<organism evidence="1">
    <name type="scientific">marine sediment metagenome</name>
    <dbReference type="NCBI Taxonomy" id="412755"/>
    <lineage>
        <taxon>unclassified sequences</taxon>
        <taxon>metagenomes</taxon>
        <taxon>ecological metagenomes</taxon>
    </lineage>
</organism>
<accession>A0A0F9AKQ8</accession>
<proteinExistence type="predicted"/>
<sequence length="76" mass="9119">MHTRTLSRADTPCWRSSYFRTNDFRPWLCTKLLRHHVELPAECTKVRLVSTEREPLSLYPNYWDLKQDGRLIGVRT</sequence>
<feature type="non-terminal residue" evidence="1">
    <location>
        <position position="76"/>
    </location>
</feature>
<dbReference type="AlphaFoldDB" id="A0A0F9AKQ8"/>
<reference evidence="1" key="1">
    <citation type="journal article" date="2015" name="Nature">
        <title>Complex archaea that bridge the gap between prokaryotes and eukaryotes.</title>
        <authorList>
            <person name="Spang A."/>
            <person name="Saw J.H."/>
            <person name="Jorgensen S.L."/>
            <person name="Zaremba-Niedzwiedzka K."/>
            <person name="Martijn J."/>
            <person name="Lind A.E."/>
            <person name="van Eijk R."/>
            <person name="Schleper C."/>
            <person name="Guy L."/>
            <person name="Ettema T.J."/>
        </authorList>
    </citation>
    <scope>NUCLEOTIDE SEQUENCE</scope>
</reference>